<protein>
    <submittedName>
        <fullName evidence="6">DNA mismatch repair protein MutS</fullName>
    </submittedName>
</protein>
<reference evidence="6 7" key="1">
    <citation type="submission" date="2016-11" db="EMBL/GenBank/DDBJ databases">
        <title>Gramella sp. LPB0144 isolated from marine environment.</title>
        <authorList>
            <person name="Kim E."/>
            <person name="Yi H."/>
        </authorList>
    </citation>
    <scope>NUCLEOTIDE SEQUENCE [LARGE SCALE GENOMIC DNA]</scope>
    <source>
        <strain evidence="6 7">LPB0144</strain>
    </source>
</reference>
<dbReference type="RefSeq" id="WP_072553161.1">
    <property type="nucleotide sequence ID" value="NZ_CP018153.1"/>
</dbReference>
<dbReference type="InterPro" id="IPR027417">
    <property type="entry name" value="P-loop_NTPase"/>
</dbReference>
<evidence type="ECO:0000259" key="5">
    <source>
        <dbReference type="SMART" id="SM00534"/>
    </source>
</evidence>
<evidence type="ECO:0000313" key="6">
    <source>
        <dbReference type="EMBL" id="APG60504.1"/>
    </source>
</evidence>
<dbReference type="GO" id="GO:0030983">
    <property type="term" value="F:mismatched DNA binding"/>
    <property type="evidence" value="ECO:0007669"/>
    <property type="project" value="InterPro"/>
</dbReference>
<dbReference type="OrthoDB" id="9802448at2"/>
<dbReference type="InterPro" id="IPR000432">
    <property type="entry name" value="DNA_mismatch_repair_MutS_C"/>
</dbReference>
<dbReference type="EMBL" id="CP018153">
    <property type="protein sequence ID" value="APG60504.1"/>
    <property type="molecule type" value="Genomic_DNA"/>
</dbReference>
<dbReference type="Pfam" id="PF00488">
    <property type="entry name" value="MutS_V"/>
    <property type="match status" value="1"/>
</dbReference>
<name>A0A1L3J5Y1_9FLAO</name>
<keyword evidence="1" id="KW-0547">Nucleotide-binding</keyword>
<dbReference type="Gene3D" id="3.40.50.300">
    <property type="entry name" value="P-loop containing nucleotide triphosphate hydrolases"/>
    <property type="match status" value="1"/>
</dbReference>
<dbReference type="STRING" id="1913577.LPB144_08855"/>
<evidence type="ECO:0000256" key="1">
    <source>
        <dbReference type="ARBA" id="ARBA00022741"/>
    </source>
</evidence>
<feature type="transmembrane region" description="Helical" evidence="4">
    <location>
        <begin position="211"/>
        <end position="229"/>
    </location>
</feature>
<feature type="domain" description="DNA mismatch repair proteins mutS family" evidence="5">
    <location>
        <begin position="417"/>
        <end position="589"/>
    </location>
</feature>
<dbReference type="GO" id="GO:0140664">
    <property type="term" value="F:ATP-dependent DNA damage sensor activity"/>
    <property type="evidence" value="ECO:0007669"/>
    <property type="project" value="InterPro"/>
</dbReference>
<feature type="transmembrane region" description="Helical" evidence="4">
    <location>
        <begin position="27"/>
        <end position="48"/>
    </location>
</feature>
<feature type="transmembrane region" description="Helical" evidence="4">
    <location>
        <begin position="54"/>
        <end position="71"/>
    </location>
</feature>
<dbReference type="KEGG" id="grl:LPB144_08855"/>
<dbReference type="SMART" id="SM00534">
    <property type="entry name" value="MUTSac"/>
    <property type="match status" value="1"/>
</dbReference>
<gene>
    <name evidence="6" type="ORF">LPB144_08855</name>
</gene>
<organism evidence="6 7">
    <name type="scientific">Christiangramia salexigens</name>
    <dbReference type="NCBI Taxonomy" id="1913577"/>
    <lineage>
        <taxon>Bacteria</taxon>
        <taxon>Pseudomonadati</taxon>
        <taxon>Bacteroidota</taxon>
        <taxon>Flavobacteriia</taxon>
        <taxon>Flavobacteriales</taxon>
        <taxon>Flavobacteriaceae</taxon>
        <taxon>Christiangramia</taxon>
    </lineage>
</organism>
<keyword evidence="4" id="KW-1133">Transmembrane helix</keyword>
<dbReference type="InterPro" id="IPR045076">
    <property type="entry name" value="MutS"/>
</dbReference>
<evidence type="ECO:0000256" key="3">
    <source>
        <dbReference type="ARBA" id="ARBA00023125"/>
    </source>
</evidence>
<keyword evidence="2" id="KW-0067">ATP-binding</keyword>
<dbReference type="GO" id="GO:0005524">
    <property type="term" value="F:ATP binding"/>
    <property type="evidence" value="ECO:0007669"/>
    <property type="project" value="UniProtKB-KW"/>
</dbReference>
<proteinExistence type="predicted"/>
<dbReference type="Proteomes" id="UP000182510">
    <property type="component" value="Chromosome"/>
</dbReference>
<keyword evidence="7" id="KW-1185">Reference proteome</keyword>
<sequence>MSIKPEEFYSAQKADYSKSHQQLSRKLIFSSTSRLLVFFAICFAVYFFFGNAKIMIPLVIALIAIFIFLISRHTDLKKEREKIKALIELNEKELKIIRKKDFSFLPDGKEFDKEHHEFSRDIDLFGKKSFFQYLNRTALSEGKARLARILLANRTVDIVQKQEAVKELASKATWRQNYTATANLVKTETSSASILNWIRTYKNFVPSMAKWFPSLFSLLSIGVILAYYFEAIGASQLLLWFVIGLSITGYYFKRVNDLSEKVGKAQDTFQQYHQLLSAIESENFDSHLMKELRESIKSESKKASLILKDFSRAIDALDQRNNFLFGVIANAFFLWDLRHAYRIERWIEHHHTAVEHWFDAVERVDAYNSLGNFSFNHPGYTFPEILEEKQGIEAKDLGHPLLDAGKRIDNDFKIGSEQFFIITGANMAGKSTFLRTVALQILMSNIGLPICATSCRYSPIKLITSMRTSDSLGDDESYFFSELKRLKYIVDKIQTENYFIILDEILKGTNSTDKAIGSRKFVQRLVGSSSTGIIATHDLSLCEISEELKQVQNFYFDAEIINDELNFDYHLKDGICRNMNASFLLRKMKIVEE</sequence>
<dbReference type="SUPFAM" id="SSF52540">
    <property type="entry name" value="P-loop containing nucleoside triphosphate hydrolases"/>
    <property type="match status" value="1"/>
</dbReference>
<accession>A0A1L3J5Y1</accession>
<dbReference type="GO" id="GO:0005829">
    <property type="term" value="C:cytosol"/>
    <property type="evidence" value="ECO:0007669"/>
    <property type="project" value="TreeGrafter"/>
</dbReference>
<keyword evidence="3" id="KW-0238">DNA-binding</keyword>
<dbReference type="PANTHER" id="PTHR11361">
    <property type="entry name" value="DNA MISMATCH REPAIR PROTEIN MUTS FAMILY MEMBER"/>
    <property type="match status" value="1"/>
</dbReference>
<dbReference type="PANTHER" id="PTHR11361:SF99">
    <property type="entry name" value="DNA MISMATCH REPAIR PROTEIN"/>
    <property type="match status" value="1"/>
</dbReference>
<keyword evidence="4" id="KW-0812">Transmembrane</keyword>
<keyword evidence="4" id="KW-0472">Membrane</keyword>
<evidence type="ECO:0000313" key="7">
    <source>
        <dbReference type="Proteomes" id="UP000182510"/>
    </source>
</evidence>
<evidence type="ECO:0000256" key="2">
    <source>
        <dbReference type="ARBA" id="ARBA00022840"/>
    </source>
</evidence>
<evidence type="ECO:0000256" key="4">
    <source>
        <dbReference type="SAM" id="Phobius"/>
    </source>
</evidence>
<dbReference type="AlphaFoldDB" id="A0A1L3J5Y1"/>
<dbReference type="GO" id="GO:0006298">
    <property type="term" value="P:mismatch repair"/>
    <property type="evidence" value="ECO:0007669"/>
    <property type="project" value="InterPro"/>
</dbReference>